<dbReference type="PROSITE" id="PS50088">
    <property type="entry name" value="ANK_REPEAT"/>
    <property type="match status" value="9"/>
</dbReference>
<dbReference type="InterPro" id="IPR000048">
    <property type="entry name" value="IQ_motif_EF-hand-BS"/>
</dbReference>
<keyword evidence="1" id="KW-0677">Repeat</keyword>
<dbReference type="InterPro" id="IPR036770">
    <property type="entry name" value="Ankyrin_rpt-contain_sf"/>
</dbReference>
<dbReference type="CDD" id="cd23767">
    <property type="entry name" value="IQCD"/>
    <property type="match status" value="2"/>
</dbReference>
<dbReference type="InterPro" id="IPR002110">
    <property type="entry name" value="Ankyrin_rpt"/>
</dbReference>
<feature type="region of interest" description="Disordered" evidence="6">
    <location>
        <begin position="500"/>
        <end position="742"/>
    </location>
</feature>
<dbReference type="AlphaFoldDB" id="A0A3Q0D3T1"/>
<dbReference type="PROSITE" id="PS50096">
    <property type="entry name" value="IQ"/>
    <property type="match status" value="2"/>
</dbReference>
<dbReference type="FunFam" id="1.25.40.20:FF:000134">
    <property type="entry name" value="inversin isoform X1"/>
    <property type="match status" value="1"/>
</dbReference>
<dbReference type="GeneID" id="101837715"/>
<dbReference type="PANTHER" id="PTHR24198:SF194">
    <property type="entry name" value="INVERSIN-A"/>
    <property type="match status" value="1"/>
</dbReference>
<dbReference type="SMART" id="SM00248">
    <property type="entry name" value="ANK"/>
    <property type="match status" value="13"/>
</dbReference>
<evidence type="ECO:0000256" key="3">
    <source>
        <dbReference type="ARBA" id="ARBA00059836"/>
    </source>
</evidence>
<feature type="repeat" description="ANK" evidence="5">
    <location>
        <begin position="158"/>
        <end position="190"/>
    </location>
</feature>
<accession>A0A3Q0D3T1</accession>
<feature type="compositionally biased region" description="Pro residues" evidence="6">
    <location>
        <begin position="532"/>
        <end position="541"/>
    </location>
</feature>
<evidence type="ECO:0000256" key="6">
    <source>
        <dbReference type="SAM" id="MobiDB-lite"/>
    </source>
</evidence>
<feature type="repeat" description="ANK" evidence="5">
    <location>
        <begin position="326"/>
        <end position="358"/>
    </location>
</feature>
<dbReference type="Pfam" id="PF12796">
    <property type="entry name" value="Ank_2"/>
    <property type="match status" value="4"/>
</dbReference>
<protein>
    <recommendedName>
        <fullName evidence="4">Nephrocystin-2</fullName>
    </recommendedName>
</protein>
<feature type="repeat" description="ANK" evidence="5">
    <location>
        <begin position="124"/>
        <end position="144"/>
    </location>
</feature>
<feature type="compositionally biased region" description="Basic and acidic residues" evidence="6">
    <location>
        <begin position="632"/>
        <end position="649"/>
    </location>
</feature>
<feature type="repeat" description="ANK" evidence="5">
    <location>
        <begin position="293"/>
        <end position="325"/>
    </location>
</feature>
<evidence type="ECO:0000256" key="5">
    <source>
        <dbReference type="PROSITE-ProRule" id="PRU00023"/>
    </source>
</evidence>
<dbReference type="PANTHER" id="PTHR24198">
    <property type="entry name" value="ANKYRIN REPEAT AND PROTEIN KINASE DOMAIN-CONTAINING PROTEIN"/>
    <property type="match status" value="1"/>
</dbReference>
<feature type="compositionally biased region" description="Basic and acidic residues" evidence="6">
    <location>
        <begin position="500"/>
        <end position="519"/>
    </location>
</feature>
<name>A0A3Q0D3T1_MESAU</name>
<feature type="repeat" description="ANK" evidence="5">
    <location>
        <begin position="399"/>
        <end position="431"/>
    </location>
</feature>
<dbReference type="FunFam" id="1.25.40.20:FF:000092">
    <property type="entry name" value="inversin isoform X1"/>
    <property type="match status" value="1"/>
</dbReference>
<feature type="repeat" description="ANK" evidence="5">
    <location>
        <begin position="192"/>
        <end position="224"/>
    </location>
</feature>
<dbReference type="SMART" id="SM00015">
    <property type="entry name" value="IQ"/>
    <property type="match status" value="2"/>
</dbReference>
<dbReference type="PROSITE" id="PS50297">
    <property type="entry name" value="ANK_REP_REGION"/>
    <property type="match status" value="8"/>
</dbReference>
<feature type="compositionally biased region" description="Basic residues" evidence="6">
    <location>
        <begin position="571"/>
        <end position="580"/>
    </location>
</feature>
<evidence type="ECO:0000313" key="9">
    <source>
        <dbReference type="RefSeq" id="XP_040594449.1"/>
    </source>
</evidence>
<evidence type="ECO:0000313" key="7">
    <source>
        <dbReference type="Proteomes" id="UP000886700"/>
    </source>
</evidence>
<dbReference type="Pfam" id="PF00612">
    <property type="entry name" value="IQ"/>
    <property type="match status" value="2"/>
</dbReference>
<reference evidence="8" key="1">
    <citation type="submission" date="2025-04" db="UniProtKB">
        <authorList>
            <consortium name="RefSeq"/>
        </authorList>
    </citation>
    <scope>IDENTIFICATION</scope>
    <source>
        <tissue evidence="9">Liver</tissue>
    </source>
</reference>
<dbReference type="Gene3D" id="1.25.40.20">
    <property type="entry name" value="Ankyrin repeat-containing domain"/>
    <property type="match status" value="4"/>
</dbReference>
<organism evidence="7 8">
    <name type="scientific">Mesocricetus auratus</name>
    <name type="common">Golden hamster</name>
    <dbReference type="NCBI Taxonomy" id="10036"/>
    <lineage>
        <taxon>Eukaryota</taxon>
        <taxon>Metazoa</taxon>
        <taxon>Chordata</taxon>
        <taxon>Craniata</taxon>
        <taxon>Vertebrata</taxon>
        <taxon>Euteleostomi</taxon>
        <taxon>Mammalia</taxon>
        <taxon>Eutheria</taxon>
        <taxon>Euarchontoglires</taxon>
        <taxon>Glires</taxon>
        <taxon>Rodentia</taxon>
        <taxon>Myomorpha</taxon>
        <taxon>Muroidea</taxon>
        <taxon>Cricetidae</taxon>
        <taxon>Cricetinae</taxon>
        <taxon>Mesocricetus</taxon>
    </lineage>
</organism>
<feature type="repeat" description="ANK" evidence="5">
    <location>
        <begin position="359"/>
        <end position="391"/>
    </location>
</feature>
<evidence type="ECO:0000313" key="8">
    <source>
        <dbReference type="RefSeq" id="XP_021087932.1"/>
    </source>
</evidence>
<dbReference type="Proteomes" id="UP000886700">
    <property type="component" value="Unplaced"/>
</dbReference>
<dbReference type="RefSeq" id="XP_040594449.1">
    <property type="nucleotide sequence ID" value="XM_040738515.1"/>
</dbReference>
<sequence length="965" mass="107168">MKLLLTRRANWMQKDLEEMTPLHLTTRHKSPKCLALLLKFMAPGEVDTQDKNKQTALHWSAYYNNPEHAKLLIKHDSNIGIPDTEGKIPLHWAANHKDPSAVHTVRCILEAAPTESLLNWQDYEGRTPLHFAVADGNLTVVDILTSYESCNITSYDNLFRTPLHWAALLGHAQIVHLLLERNKSGTIPSDSQGATPLHYAAQSNFAETVKVFLKHPSVKDDSDLEGRTSFMWAAGKGSDDVLRTMLSLKSDIDINMADKYGGTALHAAALSGHVSTVKLLLDNDAQVDATDVMKHTPLFRACEMGHKDVIQTLIKGGARVDLVDQDGHSLLHWAALGGNADVCQILIENKINPNVQDYAGRTPLQCAAYGGYITCMAVLMENNADPNIQDKELICSYLQGRTALHWSCNNGYLDAIKLLLDFAAFPNQMETNEERYTPLDYALLGERHEVIQFMLEHGALSIAAIQDIAAFKIQAVYKGYKVRKAFRDRKNLLMKHEQLRKDAAAKKREEENKRKEAEQQKGQLSTDTPRPQCLPCPPSPQNEPSKQSADPCKQPPAGHTVQGPDPEHSRRSPGRRPGRASHRDCPSDLQETASRKPSETPSEPCRRPSACVPVRACEGGDGCRHRGASSVEKCRGETNGKHQCEEGPSRARQPLSFGSAHPAERGEDSSPASASQQDSPRKPRRRQDRAPRPGGASQKRCVHQLRDRCSPAGSSRPGSARGDLACAEQSPLHHRTPRTKVTQHKLIGGVSSDLPPSTEELRSGCKMLCADVRASTESDVVHSPPPGQTVNIHLLPVEQRLQIIQRERTRKELFRRKNKAAAVIQRAWRRYQLRKHLSRLLHVKQLGAGDVLRRSRVCTALLLQVWRTQEELKFPKSISVSRVPKSSPKGMLATKSARHSVLRRIYGGSQEGKVYHTITPSRGPPVLCPKSVNSLQSIHLDNSARSKKFSYNLQPASQSKSKPKL</sequence>
<comment type="function">
    <text evidence="3">Required for normal renal development and establishment of left-right axis. Probably acts as a molecular switch between different Wnt signaling pathways. Inhibits the canonical Wnt pathway by targeting cytoplasmic disheveled (DVL1) for degradation by the ubiquitin-proteasome. This suggests that it is required in renal development to oppose the repression of terminal differentiation of tubular epithelial cells by Wnt signaling. Involved in the organization of apical junctions in kidney cells together with NPHP1, NPHP4 and RPGRIP1L/NPHP8. Does not seem to be strictly required for ciliogenesis.</text>
</comment>
<gene>
    <name evidence="8 9" type="primary">Invs</name>
</gene>
<dbReference type="FunFam" id="1.25.40.20:FF:000078">
    <property type="entry name" value="Inversin"/>
    <property type="match status" value="1"/>
</dbReference>
<feature type="compositionally biased region" description="Basic residues" evidence="6">
    <location>
        <begin position="732"/>
        <end position="742"/>
    </location>
</feature>
<dbReference type="Pfam" id="PF00023">
    <property type="entry name" value="Ank"/>
    <property type="match status" value="2"/>
</dbReference>
<dbReference type="RefSeq" id="XP_021087932.1">
    <property type="nucleotide sequence ID" value="XM_021232273.1"/>
</dbReference>
<evidence type="ECO:0000256" key="1">
    <source>
        <dbReference type="ARBA" id="ARBA00022737"/>
    </source>
</evidence>
<keyword evidence="2 5" id="KW-0040">ANK repeat</keyword>
<feature type="repeat" description="ANK" evidence="5">
    <location>
        <begin position="52"/>
        <end position="84"/>
    </location>
</feature>
<dbReference type="SUPFAM" id="SSF48403">
    <property type="entry name" value="Ankyrin repeat"/>
    <property type="match status" value="1"/>
</dbReference>
<feature type="repeat" description="ANK" evidence="5">
    <location>
        <begin position="260"/>
        <end position="292"/>
    </location>
</feature>
<feature type="compositionally biased region" description="Low complexity" evidence="6">
    <location>
        <begin position="669"/>
        <end position="678"/>
    </location>
</feature>
<proteinExistence type="predicted"/>
<keyword evidence="7" id="KW-1185">Reference proteome</keyword>
<evidence type="ECO:0000256" key="2">
    <source>
        <dbReference type="ARBA" id="ARBA00023043"/>
    </source>
</evidence>
<evidence type="ECO:0000256" key="4">
    <source>
        <dbReference type="ARBA" id="ARBA00078500"/>
    </source>
</evidence>
<dbReference type="FunFam" id="1.25.40.20:FF:000082">
    <property type="entry name" value="Inversin"/>
    <property type="match status" value="1"/>
</dbReference>
<dbReference type="CTD" id="27130"/>
<dbReference type="SUPFAM" id="SSF140860">
    <property type="entry name" value="Pseudo ankyrin repeat-like"/>
    <property type="match status" value="1"/>
</dbReference>